<protein>
    <submittedName>
        <fullName evidence="1">Uncharacterized protein</fullName>
    </submittedName>
</protein>
<reference evidence="1 2" key="1">
    <citation type="submission" date="2019-03" db="EMBL/GenBank/DDBJ databases">
        <title>First draft genome of Liparis tanakae, snailfish: a comprehensive survey of snailfish specific genes.</title>
        <authorList>
            <person name="Kim W."/>
            <person name="Song I."/>
            <person name="Jeong J.-H."/>
            <person name="Kim D."/>
            <person name="Kim S."/>
            <person name="Ryu S."/>
            <person name="Song J.Y."/>
            <person name="Lee S.K."/>
        </authorList>
    </citation>
    <scope>NUCLEOTIDE SEQUENCE [LARGE SCALE GENOMIC DNA]</scope>
    <source>
        <tissue evidence="1">Muscle</tissue>
    </source>
</reference>
<gene>
    <name evidence="1" type="ORF">EYF80_032434</name>
</gene>
<sequence>MTKIKAPVPLKIISLSKEGSKKSTWPGKSQIWKLTKEVLEMSSLQLTFWMEDFPLRRSPISRILGLSADAELSSMSGSSTP</sequence>
<dbReference type="AlphaFoldDB" id="A0A4Z2GUY4"/>
<evidence type="ECO:0000313" key="1">
    <source>
        <dbReference type="EMBL" id="TNN57358.1"/>
    </source>
</evidence>
<name>A0A4Z2GUY4_9TELE</name>
<dbReference type="OrthoDB" id="10482948at2759"/>
<proteinExistence type="predicted"/>
<keyword evidence="2" id="KW-1185">Reference proteome</keyword>
<comment type="caution">
    <text evidence="1">The sequence shown here is derived from an EMBL/GenBank/DDBJ whole genome shotgun (WGS) entry which is preliminary data.</text>
</comment>
<organism evidence="1 2">
    <name type="scientific">Liparis tanakae</name>
    <name type="common">Tanaka's snailfish</name>
    <dbReference type="NCBI Taxonomy" id="230148"/>
    <lineage>
        <taxon>Eukaryota</taxon>
        <taxon>Metazoa</taxon>
        <taxon>Chordata</taxon>
        <taxon>Craniata</taxon>
        <taxon>Vertebrata</taxon>
        <taxon>Euteleostomi</taxon>
        <taxon>Actinopterygii</taxon>
        <taxon>Neopterygii</taxon>
        <taxon>Teleostei</taxon>
        <taxon>Neoteleostei</taxon>
        <taxon>Acanthomorphata</taxon>
        <taxon>Eupercaria</taxon>
        <taxon>Perciformes</taxon>
        <taxon>Cottioidei</taxon>
        <taxon>Cottales</taxon>
        <taxon>Liparidae</taxon>
        <taxon>Liparis</taxon>
    </lineage>
</organism>
<evidence type="ECO:0000313" key="2">
    <source>
        <dbReference type="Proteomes" id="UP000314294"/>
    </source>
</evidence>
<dbReference type="Proteomes" id="UP000314294">
    <property type="component" value="Unassembled WGS sequence"/>
</dbReference>
<accession>A0A4Z2GUY4</accession>
<dbReference type="EMBL" id="SRLO01000407">
    <property type="protein sequence ID" value="TNN57358.1"/>
    <property type="molecule type" value="Genomic_DNA"/>
</dbReference>